<evidence type="ECO:0000313" key="1">
    <source>
        <dbReference type="EMBL" id="KAF9783160.1"/>
    </source>
</evidence>
<proteinExistence type="predicted"/>
<keyword evidence="2" id="KW-1185">Reference proteome</keyword>
<sequence length="207" mass="23323">MSQTIIQEALRFTSNQSRMKLDFYAMYKREARKYHGIHEERQQPFWTSEVAENSFPGKLPISQPLPVDRVFGNAKKILAHRVQAINLHDHFHRPTAGQVVGRTHPSAVSYTHKGLISPSIPEHGERALPVLDTSSRHYRPETTGSAIRLAGSNRWFGDGVDVEATFDFNASTFKACFDPYKSLYPGTNHLAYLCGSANLRINASVRL</sequence>
<reference evidence="1" key="1">
    <citation type="journal article" date="2020" name="Nat. Commun.">
        <title>Large-scale genome sequencing of mycorrhizal fungi provides insights into the early evolution of symbiotic traits.</title>
        <authorList>
            <person name="Miyauchi S."/>
            <person name="Kiss E."/>
            <person name="Kuo A."/>
            <person name="Drula E."/>
            <person name="Kohler A."/>
            <person name="Sanchez-Garcia M."/>
            <person name="Morin E."/>
            <person name="Andreopoulos B."/>
            <person name="Barry K.W."/>
            <person name="Bonito G."/>
            <person name="Buee M."/>
            <person name="Carver A."/>
            <person name="Chen C."/>
            <person name="Cichocki N."/>
            <person name="Clum A."/>
            <person name="Culley D."/>
            <person name="Crous P.W."/>
            <person name="Fauchery L."/>
            <person name="Girlanda M."/>
            <person name="Hayes R.D."/>
            <person name="Keri Z."/>
            <person name="LaButti K."/>
            <person name="Lipzen A."/>
            <person name="Lombard V."/>
            <person name="Magnuson J."/>
            <person name="Maillard F."/>
            <person name="Murat C."/>
            <person name="Nolan M."/>
            <person name="Ohm R.A."/>
            <person name="Pangilinan J."/>
            <person name="Pereira M.F."/>
            <person name="Perotto S."/>
            <person name="Peter M."/>
            <person name="Pfister S."/>
            <person name="Riley R."/>
            <person name="Sitrit Y."/>
            <person name="Stielow J.B."/>
            <person name="Szollosi G."/>
            <person name="Zifcakova L."/>
            <person name="Stursova M."/>
            <person name="Spatafora J.W."/>
            <person name="Tedersoo L."/>
            <person name="Vaario L.M."/>
            <person name="Yamada A."/>
            <person name="Yan M."/>
            <person name="Wang P."/>
            <person name="Xu J."/>
            <person name="Bruns T."/>
            <person name="Baldrian P."/>
            <person name="Vilgalys R."/>
            <person name="Dunand C."/>
            <person name="Henrissat B."/>
            <person name="Grigoriev I.V."/>
            <person name="Hibbett D."/>
            <person name="Nagy L.G."/>
            <person name="Martin F.M."/>
        </authorList>
    </citation>
    <scope>NUCLEOTIDE SEQUENCE</scope>
    <source>
        <strain evidence="1">UH-Tt-Lm1</strain>
    </source>
</reference>
<organism evidence="1 2">
    <name type="scientific">Thelephora terrestris</name>
    <dbReference type="NCBI Taxonomy" id="56493"/>
    <lineage>
        <taxon>Eukaryota</taxon>
        <taxon>Fungi</taxon>
        <taxon>Dikarya</taxon>
        <taxon>Basidiomycota</taxon>
        <taxon>Agaricomycotina</taxon>
        <taxon>Agaricomycetes</taxon>
        <taxon>Thelephorales</taxon>
        <taxon>Thelephoraceae</taxon>
        <taxon>Thelephora</taxon>
    </lineage>
</organism>
<reference evidence="1" key="2">
    <citation type="submission" date="2020-11" db="EMBL/GenBank/DDBJ databases">
        <authorList>
            <consortium name="DOE Joint Genome Institute"/>
            <person name="Kuo A."/>
            <person name="Miyauchi S."/>
            <person name="Kiss E."/>
            <person name="Drula E."/>
            <person name="Kohler A."/>
            <person name="Sanchez-Garcia M."/>
            <person name="Andreopoulos B."/>
            <person name="Barry K.W."/>
            <person name="Bonito G."/>
            <person name="Buee M."/>
            <person name="Carver A."/>
            <person name="Chen C."/>
            <person name="Cichocki N."/>
            <person name="Clum A."/>
            <person name="Culley D."/>
            <person name="Crous P.W."/>
            <person name="Fauchery L."/>
            <person name="Girlanda M."/>
            <person name="Hayes R."/>
            <person name="Keri Z."/>
            <person name="Labutti K."/>
            <person name="Lipzen A."/>
            <person name="Lombard V."/>
            <person name="Magnuson J."/>
            <person name="Maillard F."/>
            <person name="Morin E."/>
            <person name="Murat C."/>
            <person name="Nolan M."/>
            <person name="Ohm R."/>
            <person name="Pangilinan J."/>
            <person name="Pereira M."/>
            <person name="Perotto S."/>
            <person name="Peter M."/>
            <person name="Riley R."/>
            <person name="Sitrit Y."/>
            <person name="Stielow B."/>
            <person name="Szollosi G."/>
            <person name="Zifcakova L."/>
            <person name="Stursova M."/>
            <person name="Spatafora J.W."/>
            <person name="Tedersoo L."/>
            <person name="Vaario L.-M."/>
            <person name="Yamada A."/>
            <person name="Yan M."/>
            <person name="Wang P."/>
            <person name="Xu J."/>
            <person name="Bruns T."/>
            <person name="Baldrian P."/>
            <person name="Vilgalys R."/>
            <person name="Henrissat B."/>
            <person name="Grigoriev I.V."/>
            <person name="Hibbett D."/>
            <person name="Nagy L.G."/>
            <person name="Martin F.M."/>
        </authorList>
    </citation>
    <scope>NUCLEOTIDE SEQUENCE</scope>
    <source>
        <strain evidence="1">UH-Tt-Lm1</strain>
    </source>
</reference>
<protein>
    <submittedName>
        <fullName evidence="1">Uncharacterized protein</fullName>
    </submittedName>
</protein>
<dbReference type="EMBL" id="WIUZ02000010">
    <property type="protein sequence ID" value="KAF9783160.1"/>
    <property type="molecule type" value="Genomic_DNA"/>
</dbReference>
<accession>A0A9P6HBG9</accession>
<name>A0A9P6HBG9_9AGAM</name>
<dbReference type="Proteomes" id="UP000736335">
    <property type="component" value="Unassembled WGS sequence"/>
</dbReference>
<evidence type="ECO:0000313" key="2">
    <source>
        <dbReference type="Proteomes" id="UP000736335"/>
    </source>
</evidence>
<gene>
    <name evidence="1" type="ORF">BJ322DRAFT_1021892</name>
</gene>
<comment type="caution">
    <text evidence="1">The sequence shown here is derived from an EMBL/GenBank/DDBJ whole genome shotgun (WGS) entry which is preliminary data.</text>
</comment>
<dbReference type="AlphaFoldDB" id="A0A9P6HBG9"/>